<organism evidence="2 3">
    <name type="scientific">Purpureocillium lavendulum</name>
    <dbReference type="NCBI Taxonomy" id="1247861"/>
    <lineage>
        <taxon>Eukaryota</taxon>
        <taxon>Fungi</taxon>
        <taxon>Dikarya</taxon>
        <taxon>Ascomycota</taxon>
        <taxon>Pezizomycotina</taxon>
        <taxon>Sordariomycetes</taxon>
        <taxon>Hypocreomycetidae</taxon>
        <taxon>Hypocreales</taxon>
        <taxon>Ophiocordycipitaceae</taxon>
        <taxon>Purpureocillium</taxon>
    </lineage>
</organism>
<dbReference type="EMBL" id="JAQHRD010000003">
    <property type="protein sequence ID" value="KAJ6442814.1"/>
    <property type="molecule type" value="Genomic_DNA"/>
</dbReference>
<evidence type="ECO:0000313" key="3">
    <source>
        <dbReference type="Proteomes" id="UP001163105"/>
    </source>
</evidence>
<evidence type="ECO:0000313" key="2">
    <source>
        <dbReference type="EMBL" id="KAJ6442814.1"/>
    </source>
</evidence>
<feature type="compositionally biased region" description="Basic and acidic residues" evidence="1">
    <location>
        <begin position="71"/>
        <end position="80"/>
    </location>
</feature>
<dbReference type="Proteomes" id="UP001163105">
    <property type="component" value="Unassembled WGS sequence"/>
</dbReference>
<evidence type="ECO:0000256" key="1">
    <source>
        <dbReference type="SAM" id="MobiDB-lite"/>
    </source>
</evidence>
<feature type="compositionally biased region" description="Basic and acidic residues" evidence="1">
    <location>
        <begin position="19"/>
        <end position="41"/>
    </location>
</feature>
<feature type="region of interest" description="Disordered" evidence="1">
    <location>
        <begin position="60"/>
        <end position="108"/>
    </location>
</feature>
<comment type="caution">
    <text evidence="2">The sequence shown here is derived from an EMBL/GenBank/DDBJ whole genome shotgun (WGS) entry which is preliminary data.</text>
</comment>
<name>A0AB34FUK6_9HYPO</name>
<dbReference type="AlphaFoldDB" id="A0AB34FUK6"/>
<keyword evidence="3" id="KW-1185">Reference proteome</keyword>
<reference evidence="2" key="1">
    <citation type="submission" date="2023-01" db="EMBL/GenBank/DDBJ databases">
        <title>The growth and conidiation of Purpureocillium lavendulum are regulated by nitrogen source and histone H3K14 acetylation.</title>
        <authorList>
            <person name="Tang P."/>
            <person name="Han J."/>
            <person name="Zhang C."/>
            <person name="Tang P."/>
            <person name="Qi F."/>
            <person name="Zhang K."/>
            <person name="Liang L."/>
        </authorList>
    </citation>
    <scope>NUCLEOTIDE SEQUENCE</scope>
    <source>
        <strain evidence="2">YMF1.00683</strain>
    </source>
</reference>
<protein>
    <submittedName>
        <fullName evidence="2">Acid phosphatase</fullName>
    </submittedName>
</protein>
<proteinExistence type="predicted"/>
<sequence length="213" mass="21593">MGCGMSTHNGFEADAPPRPAKDDQQESCDLEHDGKESDEHGQTVGAAAVLSAATAIATGEPASLSCGALDASKRQSEDKSATLGGAQSEADETSRAADESATDTTTTKAAMTSAELEWKRFSSAEPPQLDLLDLSVGEPLVDSKEPAATTAAAAGVAVTEKAMTMTSTTTATTIGTSAAIGMPMAGLTLPELLPSIEIEPIELDAGALQSARP</sequence>
<feature type="region of interest" description="Disordered" evidence="1">
    <location>
        <begin position="1"/>
        <end position="45"/>
    </location>
</feature>
<gene>
    <name evidence="2" type="ORF">O9K51_03989</name>
</gene>
<accession>A0AB34FUK6</accession>